<dbReference type="RefSeq" id="WP_259625956.1">
    <property type="nucleotide sequence ID" value="NZ_JANYMP010000013.1"/>
</dbReference>
<feature type="transmembrane region" description="Helical" evidence="1">
    <location>
        <begin position="448"/>
        <end position="470"/>
    </location>
</feature>
<gene>
    <name evidence="2" type="ORF">NZH93_26735</name>
</gene>
<organism evidence="2 3">
    <name type="scientific">Umezawaea endophytica</name>
    <dbReference type="NCBI Taxonomy" id="1654476"/>
    <lineage>
        <taxon>Bacteria</taxon>
        <taxon>Bacillati</taxon>
        <taxon>Actinomycetota</taxon>
        <taxon>Actinomycetes</taxon>
        <taxon>Pseudonocardiales</taxon>
        <taxon>Pseudonocardiaceae</taxon>
        <taxon>Umezawaea</taxon>
    </lineage>
</organism>
<proteinExistence type="predicted"/>
<protein>
    <recommendedName>
        <fullName evidence="4">NACHT domain-containing protein</fullName>
    </recommendedName>
</protein>
<reference evidence="2" key="1">
    <citation type="submission" date="2022-08" db="EMBL/GenBank/DDBJ databases">
        <authorList>
            <person name="Tistechok S."/>
            <person name="Samborskyy M."/>
            <person name="Roman I."/>
        </authorList>
    </citation>
    <scope>NUCLEOTIDE SEQUENCE</scope>
    <source>
        <strain evidence="2">DSM 103496</strain>
    </source>
</reference>
<feature type="transmembrane region" description="Helical" evidence="1">
    <location>
        <begin position="490"/>
        <end position="514"/>
    </location>
</feature>
<keyword evidence="1" id="KW-0812">Transmembrane</keyword>
<accession>A0A9X3AH39</accession>
<sequence>MVFGDEGPLDTGDKIASIVGGAIALLSLLHAPKTAEIHDQRVRDVDDSVLDFAVGALTVRVASQWEAEADRRGLLRPEPLRIPWHCVDGSVAASPDTVLGRLPRAKRIRLRLVGDVTTLADVVRALPARQLVVLGPSASGKTSAAILLLLDLLRQRSSTEPVPILIHAAEWDPATASFREWMARRLIADYPHAFPGGWKGPAVATRLVEQGLVMPIIDGLDRMGMERESAESRRAHLLVELSSGAADQPFVLVSRTAEYEATVRRTGTALGRALVLRLAPVPAREVAIHLTAGQVDSEQRWGSVITRLREQPSGILATALSSPLMSSLARIVYTRPERDPGELLDWAESGRLQTCLLSEYVTATYDDHRVLTAEPLSETYTEDQARQWLSVLAAALTRSGTRRFNPWAPVDVARWPKAGRQIVLVVIIVLLITIGTVTPQHILGAEGLVFGIAVGLWGFVMTCFTALLLVMRRPSGPVDPFRWQITPRRILDGALEGAFIALFMIFVYPLMLVICGNSGLVMSQVCELVSRYSLTVVLLAVVACAATGVLVGSVVHGNLAGPVLDSTRQTPASALRHDARAALTHLPAPVLAAVALCTVMRSPQAIPMVFSIGVVFGFSRPSVVPGMAWSRWQINRILLKRRSGLPWHILNFLEDAYQRDLLQIVDLTYQFQYEALHEYFASFDICAAESEST</sequence>
<feature type="transmembrane region" description="Helical" evidence="1">
    <location>
        <begin position="422"/>
        <end position="442"/>
    </location>
</feature>
<comment type="caution">
    <text evidence="2">The sequence shown here is derived from an EMBL/GenBank/DDBJ whole genome shotgun (WGS) entry which is preliminary data.</text>
</comment>
<dbReference type="EMBL" id="JANYMP010000013">
    <property type="protein sequence ID" value="MCS7480466.1"/>
    <property type="molecule type" value="Genomic_DNA"/>
</dbReference>
<evidence type="ECO:0008006" key="4">
    <source>
        <dbReference type="Google" id="ProtNLM"/>
    </source>
</evidence>
<keyword evidence="1" id="KW-0472">Membrane</keyword>
<feature type="transmembrane region" description="Helical" evidence="1">
    <location>
        <begin position="534"/>
        <end position="560"/>
    </location>
</feature>
<evidence type="ECO:0000313" key="3">
    <source>
        <dbReference type="Proteomes" id="UP001141259"/>
    </source>
</evidence>
<evidence type="ECO:0000313" key="2">
    <source>
        <dbReference type="EMBL" id="MCS7480466.1"/>
    </source>
</evidence>
<keyword evidence="3" id="KW-1185">Reference proteome</keyword>
<name>A0A9X3AH39_9PSEU</name>
<evidence type="ECO:0000256" key="1">
    <source>
        <dbReference type="SAM" id="Phobius"/>
    </source>
</evidence>
<keyword evidence="1" id="KW-1133">Transmembrane helix</keyword>
<dbReference type="Proteomes" id="UP001141259">
    <property type="component" value="Unassembled WGS sequence"/>
</dbReference>
<dbReference type="AlphaFoldDB" id="A0A9X3AH39"/>